<evidence type="ECO:0000259" key="1">
    <source>
        <dbReference type="Pfam" id="PF05099"/>
    </source>
</evidence>
<evidence type="ECO:0000313" key="2">
    <source>
        <dbReference type="EMBL" id="AXA36916.1"/>
    </source>
</evidence>
<name>A0A2Z4Y7B5_SUMC1</name>
<sequence length="128" mass="14222">MDNTTRKLVKLLQFTPDQIYHLFCLALCLTWADGAVSQKEGETLTRLGFGLGLSPEDIQALTENAESAIRETSLADVIAFSLASLKKSLTPEQMSGAKEILRFVAKSDREVPPNEKALLELIEELWKD</sequence>
<reference evidence="2 3" key="1">
    <citation type="submission" date="2018-05" db="EMBL/GenBank/DDBJ databases">
        <title>A metagenomic window into the 2 km-deep terrestrial subsurface aquifer revealed taxonomically and functionally diverse microbial community comprising novel uncultured bacterial lineages.</title>
        <authorList>
            <person name="Kadnikov V.V."/>
            <person name="Mardanov A.V."/>
            <person name="Beletsky A.V."/>
            <person name="Banks D."/>
            <person name="Pimenov N.V."/>
            <person name="Frank Y.A."/>
            <person name="Karnachuk O.V."/>
            <person name="Ravin N.V."/>
        </authorList>
    </citation>
    <scope>NUCLEOTIDE SEQUENCE [LARGE SCALE GENOMIC DNA]</scope>
    <source>
        <strain evidence="2">BY</strain>
    </source>
</reference>
<proteinExistence type="predicted"/>
<dbReference type="InterPro" id="IPR029024">
    <property type="entry name" value="TerB-like"/>
</dbReference>
<feature type="domain" description="Co-chaperone DjlA N-terminal" evidence="1">
    <location>
        <begin position="24"/>
        <end position="125"/>
    </location>
</feature>
<dbReference type="KEGG" id="schv:BRCON_2139"/>
<accession>A0A2Z4Y7B5</accession>
<dbReference type="Proteomes" id="UP000262583">
    <property type="component" value="Chromosome"/>
</dbReference>
<dbReference type="AlphaFoldDB" id="A0A2Z4Y7B5"/>
<protein>
    <recommendedName>
        <fullName evidence="1">Co-chaperone DjlA N-terminal domain-containing protein</fullName>
    </recommendedName>
</protein>
<dbReference type="Pfam" id="PF05099">
    <property type="entry name" value="TerB"/>
    <property type="match status" value="1"/>
</dbReference>
<dbReference type="InterPro" id="IPR007791">
    <property type="entry name" value="DjlA_N"/>
</dbReference>
<gene>
    <name evidence="2" type="ORF">BRCON_2139</name>
</gene>
<dbReference type="Gene3D" id="1.10.3680.10">
    <property type="entry name" value="TerB-like"/>
    <property type="match status" value="1"/>
</dbReference>
<organism evidence="2 3">
    <name type="scientific">Sumerlaea chitinivorans</name>
    <dbReference type="NCBI Taxonomy" id="2250252"/>
    <lineage>
        <taxon>Bacteria</taxon>
        <taxon>Candidatus Sumerlaeota</taxon>
        <taxon>Candidatus Sumerlaeia</taxon>
        <taxon>Candidatus Sumerlaeales</taxon>
        <taxon>Candidatus Sumerlaeaceae</taxon>
        <taxon>Candidatus Sumerlaea</taxon>
    </lineage>
</organism>
<evidence type="ECO:0000313" key="3">
    <source>
        <dbReference type="Proteomes" id="UP000262583"/>
    </source>
</evidence>
<dbReference type="EMBL" id="CP030759">
    <property type="protein sequence ID" value="AXA36916.1"/>
    <property type="molecule type" value="Genomic_DNA"/>
</dbReference>
<dbReference type="SUPFAM" id="SSF158682">
    <property type="entry name" value="TerB-like"/>
    <property type="match status" value="1"/>
</dbReference>